<evidence type="ECO:0000313" key="3">
    <source>
        <dbReference type="Proteomes" id="UP000708208"/>
    </source>
</evidence>
<evidence type="ECO:0000313" key="2">
    <source>
        <dbReference type="EMBL" id="CAG7728343.1"/>
    </source>
</evidence>
<keyword evidence="1" id="KW-0175">Coiled coil</keyword>
<dbReference type="GO" id="GO:0097542">
    <property type="term" value="C:ciliary tip"/>
    <property type="evidence" value="ECO:0007669"/>
    <property type="project" value="TreeGrafter"/>
</dbReference>
<organism evidence="2 3">
    <name type="scientific">Allacma fusca</name>
    <dbReference type="NCBI Taxonomy" id="39272"/>
    <lineage>
        <taxon>Eukaryota</taxon>
        <taxon>Metazoa</taxon>
        <taxon>Ecdysozoa</taxon>
        <taxon>Arthropoda</taxon>
        <taxon>Hexapoda</taxon>
        <taxon>Collembola</taxon>
        <taxon>Symphypleona</taxon>
        <taxon>Sminthuridae</taxon>
        <taxon>Allacma</taxon>
    </lineage>
</organism>
<dbReference type="Proteomes" id="UP000708208">
    <property type="component" value="Unassembled WGS sequence"/>
</dbReference>
<accession>A0A8J2NVT5</accession>
<evidence type="ECO:0000256" key="1">
    <source>
        <dbReference type="SAM" id="Coils"/>
    </source>
</evidence>
<sequence>MYLHHVPSSYGRMVLKPEKDGGSEELDDDNVSVHDQIENLRIKISLKERYNKVIKDELEESRQGAQTIIQDLSIETKQLRHKFIEVVHSERLAVQNALRTHRSFQLALKGAVPSLAIPWLDDKLFDMAKRLNCLLFRLYHKRRKLEEVEEMVELMEKCPRPGSLHWEQESLEVFHRIEYEIENMKVELETASILHSKYYEIKFILREERGKYAPVLRSLDNQLQNQRKELAQLQKMLEDAIVFQNDAAKKLVTTEQEAGENRRRRRRQMTRMKKAVQKILEQNQLVGTTGVAKEKRVSNAYAEVADKNLASEDSENFRIKKLDLERFQEKTRRLVEVMKVPDLTYIPVRYRTVMDLGVRFQKEQREKVELRDLLLRQQNMLNLVLCHFLFTGQRQHSEFLDRKNALEEKQITIEKEVREYKAKMQRHGDLVMQVRLALLAIIERFEDMPIRKKKRFATATIPTQLKIVQKKVNSLMDSVAELEQQLPEVEDESNTKYYQYMKNTTIPPRLIRVGTPIHDEDSDGEDEFTDLKVPGRAEIKAKSLRFMNQAKLKKGIR</sequence>
<comment type="caution">
    <text evidence="2">The sequence shown here is derived from an EMBL/GenBank/DDBJ whole genome shotgun (WGS) entry which is preliminary data.</text>
</comment>
<dbReference type="GO" id="GO:0036158">
    <property type="term" value="P:outer dynein arm assembly"/>
    <property type="evidence" value="ECO:0007669"/>
    <property type="project" value="InterPro"/>
</dbReference>
<dbReference type="PANTHER" id="PTHR46518:SF1">
    <property type="entry name" value="OUTER DYNEIN ARM-DOCKING COMPLEX SUBUNIT 3"/>
    <property type="match status" value="1"/>
</dbReference>
<gene>
    <name evidence="2" type="ORF">AFUS01_LOCUS17130</name>
</gene>
<reference evidence="2" key="1">
    <citation type="submission" date="2021-06" db="EMBL/GenBank/DDBJ databases">
        <authorList>
            <person name="Hodson N. C."/>
            <person name="Mongue J. A."/>
            <person name="Jaron S. K."/>
        </authorList>
    </citation>
    <scope>NUCLEOTIDE SEQUENCE</scope>
</reference>
<dbReference type="AlphaFoldDB" id="A0A8J2NVT5"/>
<feature type="coiled-coil region" evidence="1">
    <location>
        <begin position="465"/>
        <end position="492"/>
    </location>
</feature>
<dbReference type="InterPro" id="IPR033192">
    <property type="entry name" value="ODAD3"/>
</dbReference>
<dbReference type="GO" id="GO:0003341">
    <property type="term" value="P:cilium movement"/>
    <property type="evidence" value="ECO:0007669"/>
    <property type="project" value="InterPro"/>
</dbReference>
<dbReference type="PANTHER" id="PTHR46518">
    <property type="entry name" value="COILED-COIL DOMAIN-CONTAINING PROTEIN 151"/>
    <property type="match status" value="1"/>
</dbReference>
<name>A0A8J2NVT5_9HEXA</name>
<protein>
    <submittedName>
        <fullName evidence="2">Uncharacterized protein</fullName>
    </submittedName>
</protein>
<dbReference type="GO" id="GO:0036064">
    <property type="term" value="C:ciliary basal body"/>
    <property type="evidence" value="ECO:0007669"/>
    <property type="project" value="TreeGrafter"/>
</dbReference>
<dbReference type="GO" id="GO:0035253">
    <property type="term" value="C:ciliary rootlet"/>
    <property type="evidence" value="ECO:0007669"/>
    <property type="project" value="TreeGrafter"/>
</dbReference>
<proteinExistence type="predicted"/>
<dbReference type="OrthoDB" id="10255247at2759"/>
<dbReference type="EMBL" id="CAJVCH010162209">
    <property type="protein sequence ID" value="CAG7728343.1"/>
    <property type="molecule type" value="Genomic_DNA"/>
</dbReference>
<keyword evidence="3" id="KW-1185">Reference proteome</keyword>